<proteinExistence type="predicted"/>
<organism evidence="1 2">
    <name type="scientific">Pistacia integerrima</name>
    <dbReference type="NCBI Taxonomy" id="434235"/>
    <lineage>
        <taxon>Eukaryota</taxon>
        <taxon>Viridiplantae</taxon>
        <taxon>Streptophyta</taxon>
        <taxon>Embryophyta</taxon>
        <taxon>Tracheophyta</taxon>
        <taxon>Spermatophyta</taxon>
        <taxon>Magnoliopsida</taxon>
        <taxon>eudicotyledons</taxon>
        <taxon>Gunneridae</taxon>
        <taxon>Pentapetalae</taxon>
        <taxon>rosids</taxon>
        <taxon>malvids</taxon>
        <taxon>Sapindales</taxon>
        <taxon>Anacardiaceae</taxon>
        <taxon>Pistacia</taxon>
    </lineage>
</organism>
<dbReference type="EMBL" id="CM047738">
    <property type="protein sequence ID" value="KAJ0044953.1"/>
    <property type="molecule type" value="Genomic_DNA"/>
</dbReference>
<dbReference type="Proteomes" id="UP001163603">
    <property type="component" value="Chromosome 3"/>
</dbReference>
<protein>
    <submittedName>
        <fullName evidence="1">Uncharacterized protein</fullName>
    </submittedName>
</protein>
<accession>A0ACC0Z4U2</accession>
<gene>
    <name evidence="1" type="ORF">Pint_05473</name>
</gene>
<evidence type="ECO:0000313" key="2">
    <source>
        <dbReference type="Proteomes" id="UP001163603"/>
    </source>
</evidence>
<name>A0ACC0Z4U2_9ROSI</name>
<sequence>MMMMGFGSSSSSSSSNLSALAQPFTVDRSVSKPLVDLTEPPLNWLNTHSLPFDSSIKTSNFVEAKPYYPSYISPPTYDDYTQSLTGLWDGSNGWNYPKNDINVSDLPVYKDHMDTAAHSPKVLNTCEEKSQMLGFEKHLGSCNIEGFDYKSFSGKNTEFMPVEYSRKSFVGSTSVFPESYSLASYEKGISPNDVTSVRKSSPGLVIGAPNTTAFNNVGIGSLAHSIDFAANSNLSDGKVPVDSSKVSFNLDGDHHSFLELPPEKKEKLLSNVSVTKDPFRTNSGRQVAHISSGGNDTLNCFENSSDSLDHYNHAVDSPCWKGVPVSHYSTLEASGPVPPQLTKTIEACSGSNLIGPTNNAVKFCSQKPSEFPLYQGYGCLENDLAPSPERISVANMLIRELGSHDDVKEGYYQSSYGHGFQLSDDIEKSRKEYVLSKNSMYGLNFKPFHSTQQSVEEGKLTSERKCESGTGVADVGMTTSDSSEGCSSHVPFHATEHVLSSPPAVEAAPFELTKMYGKQLAPKICVQTLISTMHNLSELLLSHCSNEACELKKQELSALKNVVNNLDKCILKNLGTVVPLQESLFPDITSQFLGGLPKLHEGVTLSRSQVTKEAAVTDLNRPDYQRGQEERKHFTPDKLDENFWDFASLRGDVDREKDDKVTQAIKKVLSENFFEEDGTQPQILLYKNLWLEAEAALCSVNYRARFNRMKIEMEKCKSLKAKDLSENTTVASDLSKDNAEVEKLSWSSFSPDTKTAEELKPEVYDSIRDVSAPAAPIVTKGDHPDDVMARFNILKRKVDSANYTSTKDTPKLSSSEVSHDLNEFDRMASAAKDDQTPDTSSWDLPVSSPNSLRDDVKASVMARFQILKNRVDNAVCTNIDGELQQAFNLGFAGVKKHGPAEDEVLDGNMEPVLQNNFSNYIEDKLTMKEFHLRIKDDPVIHVHRTDRLGNQLPGASYDSSSSDWEHVLKEELPAQNC</sequence>
<evidence type="ECO:0000313" key="1">
    <source>
        <dbReference type="EMBL" id="KAJ0044953.1"/>
    </source>
</evidence>
<reference evidence="2" key="1">
    <citation type="journal article" date="2023" name="G3 (Bethesda)">
        <title>Genome assembly and association tests identify interacting loci associated with vigor, precocity, and sex in interspecific pistachio rootstocks.</title>
        <authorList>
            <person name="Palmer W."/>
            <person name="Jacygrad E."/>
            <person name="Sagayaradj S."/>
            <person name="Cavanaugh K."/>
            <person name="Han R."/>
            <person name="Bertier L."/>
            <person name="Beede B."/>
            <person name="Kafkas S."/>
            <person name="Golino D."/>
            <person name="Preece J."/>
            <person name="Michelmore R."/>
        </authorList>
    </citation>
    <scope>NUCLEOTIDE SEQUENCE [LARGE SCALE GENOMIC DNA]</scope>
</reference>
<comment type="caution">
    <text evidence="1">The sequence shown here is derived from an EMBL/GenBank/DDBJ whole genome shotgun (WGS) entry which is preliminary data.</text>
</comment>
<keyword evidence="2" id="KW-1185">Reference proteome</keyword>